<comment type="caution">
    <text evidence="1">The sequence shown here is derived from an EMBL/GenBank/DDBJ whole genome shotgun (WGS) entry which is preliminary data.</text>
</comment>
<organism evidence="1 2">
    <name type="scientific">Candidatus Gallacutalibacter pullicola</name>
    <dbReference type="NCBI Taxonomy" id="2840830"/>
    <lineage>
        <taxon>Bacteria</taxon>
        <taxon>Bacillati</taxon>
        <taxon>Bacillota</taxon>
        <taxon>Clostridia</taxon>
        <taxon>Eubacteriales</taxon>
        <taxon>Candidatus Gallacutalibacter</taxon>
    </lineage>
</organism>
<sequence>MPTSNKTEHLGLNQWLGTDKPKRADFVEDNAAIDQAVYSHTSNSSIHLSETDRTNFSSPVVAGSYVGDGLEEQDITLPFQPAAVLVIRADCGPVEWYSGGYTMANFGFATQSAGTSGVSLSGNVMTVCQSQLSPIEGDNLANLNMDYGQYFYIALRGS</sequence>
<gene>
    <name evidence="1" type="ORF">IAA54_00365</name>
</gene>
<protein>
    <submittedName>
        <fullName evidence="1">Uncharacterized protein</fullName>
    </submittedName>
</protein>
<reference evidence="1" key="2">
    <citation type="journal article" date="2021" name="PeerJ">
        <title>Extensive microbial diversity within the chicken gut microbiome revealed by metagenomics and culture.</title>
        <authorList>
            <person name="Gilroy R."/>
            <person name="Ravi A."/>
            <person name="Getino M."/>
            <person name="Pursley I."/>
            <person name="Horton D.L."/>
            <person name="Alikhan N.F."/>
            <person name="Baker D."/>
            <person name="Gharbi K."/>
            <person name="Hall N."/>
            <person name="Watson M."/>
            <person name="Adriaenssens E.M."/>
            <person name="Foster-Nyarko E."/>
            <person name="Jarju S."/>
            <person name="Secka A."/>
            <person name="Antonio M."/>
            <person name="Oren A."/>
            <person name="Chaudhuri R.R."/>
            <person name="La Ragione R."/>
            <person name="Hildebrand F."/>
            <person name="Pallen M.J."/>
        </authorList>
    </citation>
    <scope>NUCLEOTIDE SEQUENCE</scope>
    <source>
        <strain evidence="1">ChiSjej1B19-7085</strain>
    </source>
</reference>
<evidence type="ECO:0000313" key="1">
    <source>
        <dbReference type="EMBL" id="HIR56101.1"/>
    </source>
</evidence>
<proteinExistence type="predicted"/>
<name>A0A9D1DNI8_9FIRM</name>
<dbReference type="Proteomes" id="UP000886785">
    <property type="component" value="Unassembled WGS sequence"/>
</dbReference>
<evidence type="ECO:0000313" key="2">
    <source>
        <dbReference type="Proteomes" id="UP000886785"/>
    </source>
</evidence>
<accession>A0A9D1DNI8</accession>
<reference evidence="1" key="1">
    <citation type="submission" date="2020-10" db="EMBL/GenBank/DDBJ databases">
        <authorList>
            <person name="Gilroy R."/>
        </authorList>
    </citation>
    <scope>NUCLEOTIDE SEQUENCE</scope>
    <source>
        <strain evidence="1">ChiSjej1B19-7085</strain>
    </source>
</reference>
<dbReference type="EMBL" id="DVHF01000004">
    <property type="protein sequence ID" value="HIR56101.1"/>
    <property type="molecule type" value="Genomic_DNA"/>
</dbReference>
<dbReference type="AlphaFoldDB" id="A0A9D1DNI8"/>